<name>A0A2Z3HKE5_9BACT</name>
<dbReference type="RefSeq" id="WP_010036662.1">
    <property type="nucleotide sequence ID" value="NZ_CP025958.1"/>
</dbReference>
<evidence type="ECO:0000313" key="2">
    <source>
        <dbReference type="Proteomes" id="UP000245802"/>
    </source>
</evidence>
<gene>
    <name evidence="1" type="ORF">C1280_36475</name>
</gene>
<dbReference type="EMBL" id="CP025958">
    <property type="protein sequence ID" value="AWM41950.1"/>
    <property type="molecule type" value="Genomic_DNA"/>
</dbReference>
<dbReference type="OrthoDB" id="273488at2"/>
<protein>
    <submittedName>
        <fullName evidence="1">Uncharacterized protein</fullName>
    </submittedName>
</protein>
<organism evidence="1 2">
    <name type="scientific">Gemmata obscuriglobus</name>
    <dbReference type="NCBI Taxonomy" id="114"/>
    <lineage>
        <taxon>Bacteria</taxon>
        <taxon>Pseudomonadati</taxon>
        <taxon>Planctomycetota</taxon>
        <taxon>Planctomycetia</taxon>
        <taxon>Gemmatales</taxon>
        <taxon>Gemmataceae</taxon>
        <taxon>Gemmata</taxon>
    </lineage>
</organism>
<dbReference type="Proteomes" id="UP000245802">
    <property type="component" value="Chromosome"/>
</dbReference>
<evidence type="ECO:0000313" key="1">
    <source>
        <dbReference type="EMBL" id="AWM41950.1"/>
    </source>
</evidence>
<dbReference type="AlphaFoldDB" id="A0A2Z3HKE5"/>
<accession>A0A2Z3HKE5</accession>
<sequence length="292" mass="32268">MPPRIAVAGIVAFWIATTGYVAYRDVWPRLFASGPPPVAIELADEAKQNVPAKWTLYRNGQPIGKLTTLMKYDDATDEFQFTYRYSKLRLEQGGVALEVPDATSDVRMTRAGDFKEQALSGKLEVVAGKSRFGGQIDVRGTVSGGTLTGHGSVKSSFGDFEADLEPVPVRQGQPLNPLQPVNRIAGIHGGMRSWVVHEYNPLQDALADLIRKQLAKSGLPLGAAKPKEPLLAEVAGEPRVLSWQNQDIPCWVIEYRRKEDAIARTWVQVRDGKVLRQEAFEGGEALRFERED</sequence>
<proteinExistence type="predicted"/>
<reference evidence="1 2" key="1">
    <citation type="submission" date="2018-01" db="EMBL/GenBank/DDBJ databases">
        <title>G. obscuriglobus.</title>
        <authorList>
            <person name="Franke J."/>
            <person name="Blomberg W."/>
            <person name="Selmecki A."/>
        </authorList>
    </citation>
    <scope>NUCLEOTIDE SEQUENCE [LARGE SCALE GENOMIC DNA]</scope>
    <source>
        <strain evidence="1 2">DSM 5831</strain>
    </source>
</reference>
<dbReference type="KEGG" id="gog:C1280_36475"/>
<keyword evidence="2" id="KW-1185">Reference proteome</keyword>